<dbReference type="Proteomes" id="UP000060277">
    <property type="component" value="Chromosome"/>
</dbReference>
<proteinExistence type="predicted"/>
<name>A0ABM5WK24_9BURK</name>
<keyword evidence="2" id="KW-1185">Reference proteome</keyword>
<sequence length="245" mass="26882">MSTAITAAATCIGNYDYRTLDAANIRLCVSAKYERDVTSLWGRIKDYFLGTCKEDAKVTLFRLAHAETAADQFEAFRRLTDLIAPSRDDLLTWHVCETPSCAFQIGDFTLPAKQDWMSFAQFGDPGLNLEDKARLLLSMRYNGHHVATHFHEFGVGTVLDRTADSVLRAQSAFLANSPALCHALAVLGLHCNDEQGIFAEDLNQTVERVLDKTVNDGNATAQAGRNAENLSILMTHLMSPAAVAA</sequence>
<dbReference type="EMBL" id="CP013480">
    <property type="protein sequence ID" value="ALS60819.1"/>
    <property type="molecule type" value="Genomic_DNA"/>
</dbReference>
<dbReference type="Gene3D" id="3.30.2440.10">
    <property type="entry name" value="Secreted effector protein SifA"/>
    <property type="match status" value="1"/>
</dbReference>
<protein>
    <submittedName>
        <fullName evidence="1">Uncharacterized protein</fullName>
    </submittedName>
</protein>
<evidence type="ECO:0000313" key="2">
    <source>
        <dbReference type="Proteomes" id="UP000060277"/>
    </source>
</evidence>
<evidence type="ECO:0000313" key="1">
    <source>
        <dbReference type="EMBL" id="ALS60819.1"/>
    </source>
</evidence>
<gene>
    <name evidence="1" type="ORF">AT302_14670</name>
</gene>
<organism evidence="1 2">
    <name type="scientific">Pandoraea norimbergensis</name>
    <dbReference type="NCBI Taxonomy" id="93219"/>
    <lineage>
        <taxon>Bacteria</taxon>
        <taxon>Pseudomonadati</taxon>
        <taxon>Pseudomonadota</taxon>
        <taxon>Betaproteobacteria</taxon>
        <taxon>Burkholderiales</taxon>
        <taxon>Burkholderiaceae</taxon>
        <taxon>Pandoraea</taxon>
    </lineage>
</organism>
<accession>A0ABM5WK24</accession>
<dbReference type="RefSeq" id="WP_058377733.1">
    <property type="nucleotide sequence ID" value="NZ_CP013480.3"/>
</dbReference>
<reference evidence="2" key="1">
    <citation type="submission" date="2015-12" db="EMBL/GenBank/DDBJ databases">
        <title>Complete genome sequence of Pandoraea norimbergensis DSM 11628.</title>
        <authorList>
            <person name="Ee R."/>
            <person name="Lim Y.-L."/>
            <person name="Yong D."/>
            <person name="Yin W.-F."/>
            <person name="Chan K.-G."/>
        </authorList>
    </citation>
    <scope>NUCLEOTIDE SEQUENCE [LARGE SCALE GENOMIC DNA]</scope>
    <source>
        <strain evidence="2">DSM 11628</strain>
    </source>
</reference>